<dbReference type="Proteomes" id="UP000030969">
    <property type="component" value="Unassembled WGS sequence"/>
</dbReference>
<evidence type="ECO:0000313" key="4">
    <source>
        <dbReference type="EMBL" id="MCC8620923.1"/>
    </source>
</evidence>
<name>A0AAJ0IV29_9XANT</name>
<feature type="transmembrane region" description="Helical" evidence="1">
    <location>
        <begin position="379"/>
        <end position="402"/>
    </location>
</feature>
<feature type="transmembrane region" description="Helical" evidence="1">
    <location>
        <begin position="20"/>
        <end position="40"/>
    </location>
</feature>
<feature type="transmembrane region" description="Helical" evidence="1">
    <location>
        <begin position="52"/>
        <end position="71"/>
    </location>
</feature>
<keyword evidence="1" id="KW-0812">Transmembrane</keyword>
<dbReference type="EMBL" id="JSYJ01000203">
    <property type="protein sequence ID" value="KHM90790.1"/>
    <property type="molecule type" value="Genomic_DNA"/>
</dbReference>
<dbReference type="Proteomes" id="UP001430544">
    <property type="component" value="Unassembled WGS sequence"/>
</dbReference>
<feature type="transmembrane region" description="Helical" evidence="1">
    <location>
        <begin position="234"/>
        <end position="262"/>
    </location>
</feature>
<evidence type="ECO:0000259" key="2">
    <source>
        <dbReference type="Pfam" id="PF03703"/>
    </source>
</evidence>
<accession>A0AAJ0IV29</accession>
<keyword evidence="6" id="KW-1185">Reference proteome</keyword>
<sequence length="505" mass="56648">MSAIEHPTDNEQRLHPLSWVFVLLQQIRQFLIPLVALAVFGSRDGSRDFADHIATAVVIAVLVAISVLRYFTYRYRIGQDSVAIRSGLLERSRRDIPFARIHNVVVHQSLLHRLAGVAEVRLESAGGHKPEAEMRVLRLDQALALEDLIRRRAHHVDAAHSDVAVVLADDRTTLLRLPLGEVIRLGLISNRGMVVVAASFGVIYQMIPRRVASSFIETNGELAYRYVSQVHPGAAVTTILVAIAAVAVLLAMRALSVALAVAQYHGFHLSESERRLTVERGLLTRIRSSVALRRIQSWTVYESRLHRLFGRRQLRVDTAVASAGDNHDSALKELAPIAEPQRCDALLQRLLPDIAWPPAQWQAIATHCWWRLSLPTLLMLLPLVAGLAWQFGSQAAWLLLWLPWSAFKAHRQVQRMGYAVDARYVAVRGGWWKRWWRLAELDKLQALQLQRSPLDRLTGTATLWLDTAGASTTGPALRLRFVPLAQAQALQTQLGAALARRKLRW</sequence>
<dbReference type="PANTHER" id="PTHR34473:SF2">
    <property type="entry name" value="UPF0699 TRANSMEMBRANE PROTEIN YDBT"/>
    <property type="match status" value="1"/>
</dbReference>
<dbReference type="PANTHER" id="PTHR34473">
    <property type="entry name" value="UPF0699 TRANSMEMBRANE PROTEIN YDBS"/>
    <property type="match status" value="1"/>
</dbReference>
<evidence type="ECO:0000313" key="5">
    <source>
        <dbReference type="Proteomes" id="UP000030969"/>
    </source>
</evidence>
<proteinExistence type="predicted"/>
<feature type="domain" description="YdbS-like PH" evidence="2">
    <location>
        <begin position="70"/>
        <end position="149"/>
    </location>
</feature>
<dbReference type="PIRSF" id="PIRSF026631">
    <property type="entry name" value="UCP026631"/>
    <property type="match status" value="1"/>
</dbReference>
<evidence type="ECO:0000313" key="6">
    <source>
        <dbReference type="Proteomes" id="UP001430544"/>
    </source>
</evidence>
<dbReference type="EMBL" id="JAJIUN010000009">
    <property type="protein sequence ID" value="MCC8620923.1"/>
    <property type="molecule type" value="Genomic_DNA"/>
</dbReference>
<dbReference type="InterPro" id="IPR014529">
    <property type="entry name" value="UCP026631"/>
</dbReference>
<dbReference type="GeneID" id="46981680"/>
<dbReference type="Pfam" id="PF03703">
    <property type="entry name" value="bPH_2"/>
    <property type="match status" value="3"/>
</dbReference>
<reference evidence="3 5" key="1">
    <citation type="submission" date="2014-11" db="EMBL/GenBank/DDBJ databases">
        <title>Draft Genome Sequences of Xanthomonas vesicatoria Strains from the Balkan Peninsula.</title>
        <authorList>
            <person name="Vancheva T."/>
            <person name="Lefeuvre P."/>
            <person name="Bogatzevska N."/>
            <person name="Moncheva P."/>
            <person name="Koebnik R."/>
        </authorList>
    </citation>
    <scope>NUCLEOTIDE SEQUENCE [LARGE SCALE GENOMIC DNA]</scope>
    <source>
        <strain evidence="3 5">53M</strain>
    </source>
</reference>
<feature type="domain" description="YdbS-like PH" evidence="2">
    <location>
        <begin position="414"/>
        <end position="493"/>
    </location>
</feature>
<evidence type="ECO:0000256" key="1">
    <source>
        <dbReference type="SAM" id="Phobius"/>
    </source>
</evidence>
<feature type="domain" description="YdbS-like PH" evidence="2">
    <location>
        <begin position="265"/>
        <end position="323"/>
    </location>
</feature>
<dbReference type="RefSeq" id="WP_005988022.1">
    <property type="nucleotide sequence ID" value="NZ_CP018470.1"/>
</dbReference>
<dbReference type="AlphaFoldDB" id="A0AAJ0IV29"/>
<keyword evidence="1" id="KW-0472">Membrane</keyword>
<protein>
    <submittedName>
        <fullName evidence="3">Membrane protein</fullName>
    </submittedName>
    <submittedName>
        <fullName evidence="4">PH domain-containing protein</fullName>
    </submittedName>
</protein>
<dbReference type="InterPro" id="IPR005182">
    <property type="entry name" value="YdbS-like_PH"/>
</dbReference>
<reference evidence="4" key="2">
    <citation type="submission" date="2021-11" db="EMBL/GenBank/DDBJ databases">
        <title>Genome resources and taxonomic validation of 89 Xanthomonas strains.</title>
        <authorList>
            <person name="Tambong J.T."/>
        </authorList>
    </citation>
    <scope>NUCLEOTIDE SEQUENCE</scope>
    <source>
        <strain evidence="4">Bv 5-4A</strain>
    </source>
</reference>
<keyword evidence="1" id="KW-1133">Transmembrane helix</keyword>
<comment type="caution">
    <text evidence="3">The sequence shown here is derived from an EMBL/GenBank/DDBJ whole genome shotgun (WGS) entry which is preliminary data.</text>
</comment>
<organism evidence="3 5">
    <name type="scientific">Xanthomonas vesicatoria</name>
    <dbReference type="NCBI Taxonomy" id="56460"/>
    <lineage>
        <taxon>Bacteria</taxon>
        <taxon>Pseudomonadati</taxon>
        <taxon>Pseudomonadota</taxon>
        <taxon>Gammaproteobacteria</taxon>
        <taxon>Lysobacterales</taxon>
        <taxon>Lysobacteraceae</taxon>
        <taxon>Xanthomonas</taxon>
    </lineage>
</organism>
<gene>
    <name evidence="4" type="ORF">LN473_02720</name>
    <name evidence="3" type="ORF">OR61_20950</name>
</gene>
<evidence type="ECO:0000313" key="3">
    <source>
        <dbReference type="EMBL" id="KHM90790.1"/>
    </source>
</evidence>